<feature type="domain" description="1-deoxy-D-xylulose 5-phosphate reductoisomerase N-terminal" evidence="10">
    <location>
        <begin position="14"/>
        <end position="152"/>
    </location>
</feature>
<feature type="binding site" evidence="9">
    <location>
        <position position="22"/>
    </location>
    <ligand>
        <name>NADPH</name>
        <dbReference type="ChEBI" id="CHEBI:57783"/>
    </ligand>
</feature>
<feature type="binding site" evidence="9">
    <location>
        <position position="239"/>
    </location>
    <ligand>
        <name>Mn(2+)</name>
        <dbReference type="ChEBI" id="CHEBI:29035"/>
    </ligand>
</feature>
<dbReference type="HAMAP" id="MF_00183">
    <property type="entry name" value="DXP_reductoisom"/>
    <property type="match status" value="1"/>
</dbReference>
<comment type="catalytic activity">
    <reaction evidence="8">
        <text>2-C-methyl-D-erythritol 4-phosphate + NADP(+) = 1-deoxy-D-xylulose 5-phosphate + NADPH + H(+)</text>
        <dbReference type="Rhea" id="RHEA:13717"/>
        <dbReference type="ChEBI" id="CHEBI:15378"/>
        <dbReference type="ChEBI" id="CHEBI:57783"/>
        <dbReference type="ChEBI" id="CHEBI:57792"/>
        <dbReference type="ChEBI" id="CHEBI:58262"/>
        <dbReference type="ChEBI" id="CHEBI:58349"/>
        <dbReference type="EC" id="1.1.1.267"/>
    </reaction>
    <physiologicalReaction direction="right-to-left" evidence="8">
        <dbReference type="Rhea" id="RHEA:13719"/>
    </physiologicalReaction>
</comment>
<feature type="binding site" evidence="9">
    <location>
        <position position="20"/>
    </location>
    <ligand>
        <name>NADPH</name>
        <dbReference type="ChEBI" id="CHEBI:57783"/>
    </ligand>
</feature>
<keyword evidence="4 9" id="KW-0521">NADP</keyword>
<feature type="domain" description="1-deoxy-D-xylulose 5-phosphate reductoisomerase C-terminal" evidence="11">
    <location>
        <begin position="164"/>
        <end position="247"/>
    </location>
</feature>
<sequence>MATWDNGDVNPRTVVILGSTGSIGTQALELIGRNRDRFRVLGLSAGGDNVGLLAEQALAFGVEVVAVAKATVAQDLQLAFYAEAQRQGYAQGEFRIPKIITGPDASSELAATPCDVVLNGITGSVGLHPTLAALDAGNTLALANKESLVIGGPVVTRRVKPGQIVPVDSEHSAIAQCLRGGAPDEVRKLLLTASGGPFLGRKRSELAEVTVEQALAHPNFAMGPVVTINSATLVNKGLELIEAHLLFGIPMERVEVVVHPQQAVHSMVEFHDGSTIAQVSPPTMTLPIALGLGWPDRIADASPPWDWSTASSWQFLPLDDEAFPAVGLAREAGTRGGTAPAVFNAANEVCVQAFRDGRLPFLAIVDTVARVLTDHDVPSYEELSVDDVLAADAWARTRAREITAVLGNESQETTNA</sequence>
<feature type="binding site" evidence="9">
    <location>
        <position position="46"/>
    </location>
    <ligand>
        <name>NADPH</name>
        <dbReference type="ChEBI" id="CHEBI:57783"/>
    </ligand>
</feature>
<feature type="binding site" evidence="9">
    <location>
        <position position="239"/>
    </location>
    <ligand>
        <name>1-deoxy-D-xylulose 5-phosphate</name>
        <dbReference type="ChEBI" id="CHEBI:57792"/>
    </ligand>
</feature>
<dbReference type="EC" id="1.1.1.267" evidence="9"/>
<feature type="binding site" evidence="9">
    <location>
        <position position="49"/>
    </location>
    <ligand>
        <name>NADPH</name>
        <dbReference type="ChEBI" id="CHEBI:57783"/>
    </ligand>
</feature>
<evidence type="ECO:0000256" key="1">
    <source>
        <dbReference type="ARBA" id="ARBA00005094"/>
    </source>
</evidence>
<organism evidence="13 14">
    <name type="scientific">Kribbella yunnanensis</name>
    <dbReference type="NCBI Taxonomy" id="190194"/>
    <lineage>
        <taxon>Bacteria</taxon>
        <taxon>Bacillati</taxon>
        <taxon>Actinomycetota</taxon>
        <taxon>Actinomycetes</taxon>
        <taxon>Propionibacteriales</taxon>
        <taxon>Kribbellaceae</taxon>
        <taxon>Kribbella</taxon>
    </lineage>
</organism>
<comment type="pathway">
    <text evidence="1 9">Isoprenoid biosynthesis; isopentenyl diphosphate biosynthesis via DXP pathway; isopentenyl diphosphate from 1-deoxy-D-xylulose 5-phosphate: step 1/6.</text>
</comment>
<dbReference type="InterPro" id="IPR013512">
    <property type="entry name" value="DXP_reductoisomerase_N"/>
</dbReference>
<dbReference type="NCBIfam" id="TIGR00243">
    <property type="entry name" value="Dxr"/>
    <property type="match status" value="1"/>
</dbReference>
<comment type="caution">
    <text evidence="9">Lacks conserved residue(s) required for the propagation of feature annotation.</text>
</comment>
<dbReference type="PANTHER" id="PTHR30525">
    <property type="entry name" value="1-DEOXY-D-XYLULOSE 5-PHOSPHATE REDUCTOISOMERASE"/>
    <property type="match status" value="1"/>
</dbReference>
<evidence type="ECO:0000259" key="11">
    <source>
        <dbReference type="Pfam" id="PF08436"/>
    </source>
</evidence>
<evidence type="ECO:0000259" key="12">
    <source>
        <dbReference type="Pfam" id="PF13288"/>
    </source>
</evidence>
<dbReference type="Pfam" id="PF08436">
    <property type="entry name" value="DXP_redisom_C"/>
    <property type="match status" value="1"/>
</dbReference>
<feature type="binding site" evidence="9">
    <location>
        <position position="146"/>
    </location>
    <ligand>
        <name>NADPH</name>
        <dbReference type="ChEBI" id="CHEBI:57783"/>
    </ligand>
</feature>
<feature type="binding site" evidence="9">
    <location>
        <position position="144"/>
    </location>
    <ligand>
        <name>NADPH</name>
        <dbReference type="ChEBI" id="CHEBI:57783"/>
    </ligand>
</feature>
<feature type="binding site" evidence="9">
    <location>
        <position position="217"/>
    </location>
    <ligand>
        <name>1-deoxy-D-xylulose 5-phosphate</name>
        <dbReference type="ChEBI" id="CHEBI:57792"/>
    </ligand>
</feature>
<evidence type="ECO:0000256" key="9">
    <source>
        <dbReference type="HAMAP-Rule" id="MF_00183"/>
    </source>
</evidence>
<feature type="binding site" evidence="9">
    <location>
        <position position="169"/>
    </location>
    <ligand>
        <name>1-deoxy-D-xylulose 5-phosphate</name>
        <dbReference type="ChEBI" id="CHEBI:57792"/>
    </ligand>
</feature>
<evidence type="ECO:0000256" key="2">
    <source>
        <dbReference type="ARBA" id="ARBA00006825"/>
    </source>
</evidence>
<dbReference type="SUPFAM" id="SSF55347">
    <property type="entry name" value="Glyceraldehyde-3-phosphate dehydrogenase-like, C-terminal domain"/>
    <property type="match status" value="1"/>
</dbReference>
<keyword evidence="7 9" id="KW-0414">Isoprene biosynthesis</keyword>
<evidence type="ECO:0000256" key="4">
    <source>
        <dbReference type="ARBA" id="ARBA00022857"/>
    </source>
</evidence>
<keyword evidence="5 9" id="KW-0560">Oxidoreductase</keyword>
<evidence type="ECO:0000313" key="13">
    <source>
        <dbReference type="EMBL" id="GAA1717695.1"/>
    </source>
</evidence>
<feature type="binding site" evidence="9">
    <location>
        <position position="235"/>
    </location>
    <ligand>
        <name>1-deoxy-D-xylulose 5-phosphate</name>
        <dbReference type="ChEBI" id="CHEBI:57792"/>
    </ligand>
</feature>
<evidence type="ECO:0000259" key="10">
    <source>
        <dbReference type="Pfam" id="PF02670"/>
    </source>
</evidence>
<dbReference type="SUPFAM" id="SSF51735">
    <property type="entry name" value="NAD(P)-binding Rossmann-fold domains"/>
    <property type="match status" value="1"/>
</dbReference>
<comment type="function">
    <text evidence="9">Catalyzes the NADPH-dependent rearrangement and reduction of 1-deoxy-D-xylulose-5-phosphate (DXP) to 2-C-methyl-D-erythritol 4-phosphate (MEP).</text>
</comment>
<keyword evidence="9" id="KW-0460">Magnesium</keyword>
<evidence type="ECO:0000256" key="7">
    <source>
        <dbReference type="ARBA" id="ARBA00023229"/>
    </source>
</evidence>
<feature type="binding site" evidence="9">
    <location>
        <position position="170"/>
    </location>
    <ligand>
        <name>1-deoxy-D-xylulose 5-phosphate</name>
        <dbReference type="ChEBI" id="CHEBI:57792"/>
    </ligand>
</feature>
<accession>A0ABN2J492</accession>
<dbReference type="SUPFAM" id="SSF69055">
    <property type="entry name" value="1-deoxy-D-xylulose-5-phosphate reductoisomerase, C-terminal domain"/>
    <property type="match status" value="1"/>
</dbReference>
<dbReference type="EMBL" id="BAAANF010000028">
    <property type="protein sequence ID" value="GAA1717695.1"/>
    <property type="molecule type" value="Genomic_DNA"/>
</dbReference>
<dbReference type="InterPro" id="IPR013644">
    <property type="entry name" value="DXP_reductoisomerase_C"/>
</dbReference>
<feature type="binding site" evidence="9">
    <location>
        <position position="21"/>
    </location>
    <ligand>
        <name>NADPH</name>
        <dbReference type="ChEBI" id="CHEBI:57783"/>
    </ligand>
</feature>
<evidence type="ECO:0000313" key="14">
    <source>
        <dbReference type="Proteomes" id="UP001500280"/>
    </source>
</evidence>
<evidence type="ECO:0000256" key="5">
    <source>
        <dbReference type="ARBA" id="ARBA00023002"/>
    </source>
</evidence>
<dbReference type="InterPro" id="IPR036291">
    <property type="entry name" value="NAD(P)-bd_dom_sf"/>
</dbReference>
<feature type="binding site" evidence="9">
    <location>
        <position position="170"/>
    </location>
    <ligand>
        <name>Mn(2+)</name>
        <dbReference type="ChEBI" id="CHEBI:29035"/>
    </ligand>
</feature>
<feature type="binding site" evidence="9">
    <location>
        <position position="236"/>
    </location>
    <ligand>
        <name>1-deoxy-D-xylulose 5-phosphate</name>
        <dbReference type="ChEBI" id="CHEBI:57792"/>
    </ligand>
</feature>
<dbReference type="Gene3D" id="3.40.50.720">
    <property type="entry name" value="NAD(P)-binding Rossmann-like Domain"/>
    <property type="match status" value="1"/>
</dbReference>
<keyword evidence="14" id="KW-1185">Reference proteome</keyword>
<dbReference type="Gene3D" id="1.10.1740.10">
    <property type="match status" value="1"/>
</dbReference>
<dbReference type="Pfam" id="PF02670">
    <property type="entry name" value="DXP_reductoisom"/>
    <property type="match status" value="1"/>
</dbReference>
<feature type="binding site" evidence="9">
    <location>
        <position position="223"/>
    </location>
    <ligand>
        <name>NADPH</name>
        <dbReference type="ChEBI" id="CHEBI:57783"/>
    </ligand>
</feature>
<feature type="binding site" evidence="9">
    <location>
        <position position="23"/>
    </location>
    <ligand>
        <name>NADPH</name>
        <dbReference type="ChEBI" id="CHEBI:57783"/>
    </ligand>
</feature>
<comment type="similarity">
    <text evidence="2 9">Belongs to the DXR family.</text>
</comment>
<feature type="domain" description="DXP reductoisomerase C-terminal" evidence="12">
    <location>
        <begin position="280"/>
        <end position="397"/>
    </location>
</feature>
<keyword evidence="3 9" id="KW-0479">Metal-binding</keyword>
<dbReference type="Pfam" id="PF13288">
    <property type="entry name" value="DXPR_C"/>
    <property type="match status" value="1"/>
</dbReference>
<dbReference type="InterPro" id="IPR026877">
    <property type="entry name" value="DXPR_C"/>
</dbReference>
<dbReference type="PIRSF" id="PIRSF006205">
    <property type="entry name" value="Dxp_reductismrs"/>
    <property type="match status" value="1"/>
</dbReference>
<feature type="binding site" evidence="9">
    <location>
        <position position="194"/>
    </location>
    <ligand>
        <name>1-deoxy-D-xylulose 5-phosphate</name>
        <dbReference type="ChEBI" id="CHEBI:57792"/>
    </ligand>
</feature>
<feature type="binding site" evidence="9">
    <location>
        <position position="145"/>
    </location>
    <ligand>
        <name>1-deoxy-D-xylulose 5-phosphate</name>
        <dbReference type="ChEBI" id="CHEBI:57792"/>
    </ligand>
</feature>
<comment type="caution">
    <text evidence="13">The sequence shown here is derived from an EMBL/GenBank/DDBJ whole genome shotgun (WGS) entry which is preliminary data.</text>
</comment>
<dbReference type="Proteomes" id="UP001500280">
    <property type="component" value="Unassembled WGS sequence"/>
</dbReference>
<name>A0ABN2J492_9ACTN</name>
<protein>
    <recommendedName>
        <fullName evidence="9">1-deoxy-D-xylulose 5-phosphate reductoisomerase</fullName>
        <shortName evidence="9">DXP reductoisomerase</shortName>
        <ecNumber evidence="9">1.1.1.267</ecNumber>
    </recommendedName>
    <alternativeName>
        <fullName evidence="9">1-deoxyxylulose-5-phosphate reductoisomerase</fullName>
    </alternativeName>
    <alternativeName>
        <fullName evidence="9">2-C-methyl-D-erythritol 4-phosphate synthase</fullName>
    </alternativeName>
</protein>
<evidence type="ECO:0000256" key="6">
    <source>
        <dbReference type="ARBA" id="ARBA00023211"/>
    </source>
</evidence>
<dbReference type="InterPro" id="IPR036169">
    <property type="entry name" value="DXPR_C_sf"/>
</dbReference>
<keyword evidence="6 9" id="KW-0464">Manganese</keyword>
<feature type="binding site" evidence="9">
    <location>
        <position position="168"/>
    </location>
    <ligand>
        <name>Mn(2+)</name>
        <dbReference type="ChEBI" id="CHEBI:29035"/>
    </ligand>
</feature>
<comment type="cofactor">
    <cofactor evidence="9">
        <name>Mg(2+)</name>
        <dbReference type="ChEBI" id="CHEBI:18420"/>
    </cofactor>
    <cofactor evidence="9">
        <name>Mn(2+)</name>
        <dbReference type="ChEBI" id="CHEBI:29035"/>
    </cofactor>
</comment>
<gene>
    <name evidence="9 13" type="primary">dxr</name>
    <name evidence="13" type="ORF">GCM10009745_78090</name>
</gene>
<proteinExistence type="inferred from homology"/>
<feature type="binding site" evidence="9">
    <location>
        <position position="230"/>
    </location>
    <ligand>
        <name>1-deoxy-D-xylulose 5-phosphate</name>
        <dbReference type="ChEBI" id="CHEBI:57792"/>
    </ligand>
</feature>
<dbReference type="PANTHER" id="PTHR30525:SF0">
    <property type="entry name" value="1-DEOXY-D-XYLULOSE 5-PHOSPHATE REDUCTOISOMERASE, CHLOROPLASTIC"/>
    <property type="match status" value="1"/>
</dbReference>
<evidence type="ECO:0000256" key="8">
    <source>
        <dbReference type="ARBA" id="ARBA00048543"/>
    </source>
</evidence>
<reference evidence="13 14" key="1">
    <citation type="journal article" date="2019" name="Int. J. Syst. Evol. Microbiol.">
        <title>The Global Catalogue of Microorganisms (GCM) 10K type strain sequencing project: providing services to taxonomists for standard genome sequencing and annotation.</title>
        <authorList>
            <consortium name="The Broad Institute Genomics Platform"/>
            <consortium name="The Broad Institute Genome Sequencing Center for Infectious Disease"/>
            <person name="Wu L."/>
            <person name="Ma J."/>
        </authorList>
    </citation>
    <scope>NUCLEOTIDE SEQUENCE [LARGE SCALE GENOMIC DNA]</scope>
    <source>
        <strain evidence="13 14">JCM 14307</strain>
    </source>
</reference>
<dbReference type="InterPro" id="IPR003821">
    <property type="entry name" value="DXP_reductoisomerase"/>
</dbReference>
<evidence type="ECO:0000256" key="3">
    <source>
        <dbReference type="ARBA" id="ARBA00022723"/>
    </source>
</evidence>